<dbReference type="InterPro" id="IPR003148">
    <property type="entry name" value="RCK_N"/>
</dbReference>
<feature type="domain" description="RCK C-terminal" evidence="2">
    <location>
        <begin position="137"/>
        <end position="215"/>
    </location>
</feature>
<proteinExistence type="predicted"/>
<dbReference type="InterPro" id="IPR006037">
    <property type="entry name" value="RCK_C"/>
</dbReference>
<dbReference type="InterPro" id="IPR036721">
    <property type="entry name" value="RCK_C_sf"/>
</dbReference>
<dbReference type="PROSITE" id="PS51201">
    <property type="entry name" value="RCK_N"/>
    <property type="match status" value="1"/>
</dbReference>
<comment type="caution">
    <text evidence="3">The sequence shown here is derived from an EMBL/GenBank/DDBJ whole genome shotgun (WGS) entry which is preliminary data.</text>
</comment>
<evidence type="ECO:0000313" key="4">
    <source>
        <dbReference type="Proteomes" id="UP000886886"/>
    </source>
</evidence>
<dbReference type="AlphaFoldDB" id="A0A9D0ZVL3"/>
<accession>A0A9D0ZVL3</accession>
<dbReference type="SUPFAM" id="SSF51735">
    <property type="entry name" value="NAD(P)-binding Rossmann-fold domains"/>
    <property type="match status" value="1"/>
</dbReference>
<dbReference type="Pfam" id="PF02254">
    <property type="entry name" value="TrkA_N"/>
    <property type="match status" value="1"/>
</dbReference>
<dbReference type="Gene3D" id="3.30.70.1450">
    <property type="entry name" value="Regulator of K+ conductance, C-terminal domain"/>
    <property type="match status" value="1"/>
</dbReference>
<feature type="domain" description="RCK N-terminal" evidence="1">
    <location>
        <begin position="3"/>
        <end position="120"/>
    </location>
</feature>
<dbReference type="Gene3D" id="3.40.50.720">
    <property type="entry name" value="NAD(P)-binding Rossmann-like Domain"/>
    <property type="match status" value="1"/>
</dbReference>
<protein>
    <submittedName>
        <fullName evidence="3">TrkA family potassium uptake protein</fullName>
    </submittedName>
</protein>
<dbReference type="EMBL" id="DVFT01000051">
    <property type="protein sequence ID" value="HIQ95640.1"/>
    <property type="molecule type" value="Genomic_DNA"/>
</dbReference>
<gene>
    <name evidence="3" type="ORF">IAB26_03660</name>
</gene>
<dbReference type="InterPro" id="IPR050721">
    <property type="entry name" value="Trk_Ktr_HKT_K-transport"/>
</dbReference>
<evidence type="ECO:0000313" key="3">
    <source>
        <dbReference type="EMBL" id="HIQ95640.1"/>
    </source>
</evidence>
<name>A0A9D0ZVL3_9FIRM</name>
<dbReference type="Pfam" id="PF02080">
    <property type="entry name" value="TrkA_C"/>
    <property type="match status" value="1"/>
</dbReference>
<organism evidence="3 4">
    <name type="scientific">Candidatus Limivivens merdigallinarum</name>
    <dbReference type="NCBI Taxonomy" id="2840859"/>
    <lineage>
        <taxon>Bacteria</taxon>
        <taxon>Bacillati</taxon>
        <taxon>Bacillota</taxon>
        <taxon>Clostridia</taxon>
        <taxon>Lachnospirales</taxon>
        <taxon>Lachnospiraceae</taxon>
        <taxon>Lachnospiraceae incertae sedis</taxon>
        <taxon>Candidatus Limivivens</taxon>
    </lineage>
</organism>
<dbReference type="PROSITE" id="PS51202">
    <property type="entry name" value="RCK_C"/>
    <property type="match status" value="1"/>
</dbReference>
<dbReference type="Proteomes" id="UP000886886">
    <property type="component" value="Unassembled WGS sequence"/>
</dbReference>
<dbReference type="PANTHER" id="PTHR43833:SF7">
    <property type="entry name" value="KTR SYSTEM POTASSIUM UPTAKE PROTEIN C"/>
    <property type="match status" value="1"/>
</dbReference>
<evidence type="ECO:0000259" key="2">
    <source>
        <dbReference type="PROSITE" id="PS51202"/>
    </source>
</evidence>
<dbReference type="InterPro" id="IPR036291">
    <property type="entry name" value="NAD(P)-bd_dom_sf"/>
</dbReference>
<reference evidence="3" key="1">
    <citation type="submission" date="2020-10" db="EMBL/GenBank/DDBJ databases">
        <authorList>
            <person name="Gilroy R."/>
        </authorList>
    </citation>
    <scope>NUCLEOTIDE SEQUENCE</scope>
    <source>
        <strain evidence="3">ChiSjej3B21-11622</strain>
    </source>
</reference>
<dbReference type="GO" id="GO:0008324">
    <property type="term" value="F:monoatomic cation transmembrane transporter activity"/>
    <property type="evidence" value="ECO:0007669"/>
    <property type="project" value="InterPro"/>
</dbReference>
<evidence type="ECO:0000259" key="1">
    <source>
        <dbReference type="PROSITE" id="PS51201"/>
    </source>
</evidence>
<dbReference type="GO" id="GO:0006813">
    <property type="term" value="P:potassium ion transport"/>
    <property type="evidence" value="ECO:0007669"/>
    <property type="project" value="InterPro"/>
</dbReference>
<dbReference type="SUPFAM" id="SSF116726">
    <property type="entry name" value="TrkA C-terminal domain-like"/>
    <property type="match status" value="1"/>
</dbReference>
<dbReference type="PANTHER" id="PTHR43833">
    <property type="entry name" value="POTASSIUM CHANNEL PROTEIN 2-RELATED-RELATED"/>
    <property type="match status" value="1"/>
</dbReference>
<sequence length="215" mass="23319">MSAKSFVVFGLGKFGYSVAVSLYKNGCDVLAVDCDEEKVEDIARDVTYAVKANVIDPDIYESLGIGNMDGAVIAISDNIEASIMAAIHAKEAGIPYVLAKAATESHATVLRKVGADQIIFPEKAMGARVAKNMVFGKFVDTFELSETYSMVEMKVPPSWYNKTLQELDVRKNWGVNVVAVKDGDNIDVNPNPNEPMRAGQILLTVGNNNNLKRIG</sequence>
<reference evidence="3" key="2">
    <citation type="journal article" date="2021" name="PeerJ">
        <title>Extensive microbial diversity within the chicken gut microbiome revealed by metagenomics and culture.</title>
        <authorList>
            <person name="Gilroy R."/>
            <person name="Ravi A."/>
            <person name="Getino M."/>
            <person name="Pursley I."/>
            <person name="Horton D.L."/>
            <person name="Alikhan N.F."/>
            <person name="Baker D."/>
            <person name="Gharbi K."/>
            <person name="Hall N."/>
            <person name="Watson M."/>
            <person name="Adriaenssens E.M."/>
            <person name="Foster-Nyarko E."/>
            <person name="Jarju S."/>
            <person name="Secka A."/>
            <person name="Antonio M."/>
            <person name="Oren A."/>
            <person name="Chaudhuri R.R."/>
            <person name="La Ragione R."/>
            <person name="Hildebrand F."/>
            <person name="Pallen M.J."/>
        </authorList>
    </citation>
    <scope>NUCLEOTIDE SEQUENCE</scope>
    <source>
        <strain evidence="3">ChiSjej3B21-11622</strain>
    </source>
</reference>